<proteinExistence type="predicted"/>
<protein>
    <recommendedName>
        <fullName evidence="3">Capsule polysaccharide biosynthesis protein</fullName>
    </recommendedName>
</protein>
<evidence type="ECO:0008006" key="3">
    <source>
        <dbReference type="Google" id="ProtNLM"/>
    </source>
</evidence>
<reference evidence="1 2" key="1">
    <citation type="journal article" date="2016" name="Microbes Environ.">
        <title>Phylogenetically diverse aerobic anoxygenic phototrophic bacteria isolated from epilithic biofilms in Tama river, Japan.</title>
        <authorList>
            <person name="Hirose S."/>
            <person name="Matsuura K."/>
            <person name="Haruta S."/>
        </authorList>
    </citation>
    <scope>NUCLEOTIDE SEQUENCE [LARGE SCALE GENOMIC DNA]</scope>
    <source>
        <strain evidence="1 2">S08</strain>
    </source>
</reference>
<dbReference type="Pfam" id="PF05159">
    <property type="entry name" value="Capsule_synth"/>
    <property type="match status" value="1"/>
</dbReference>
<gene>
    <name evidence="1" type="ORF">Rmf_19310</name>
</gene>
<dbReference type="InterPro" id="IPR007833">
    <property type="entry name" value="Capsule_polysaccharide_synth"/>
</dbReference>
<name>A0ABN6P005_9PROT</name>
<accession>A0ABN6P005</accession>
<dbReference type="EMBL" id="AP025637">
    <property type="protein sequence ID" value="BDG72002.1"/>
    <property type="molecule type" value="Genomic_DNA"/>
</dbReference>
<evidence type="ECO:0000313" key="1">
    <source>
        <dbReference type="EMBL" id="BDG72002.1"/>
    </source>
</evidence>
<evidence type="ECO:0000313" key="2">
    <source>
        <dbReference type="Proteomes" id="UP000831327"/>
    </source>
</evidence>
<sequence>MPPDKLLDAYFRANHIFVPQVRRTLDQFDTCDLPLERARIMQLIARPNWLMSYVVGQGSETFRSALLQALERIGATVTFYRQGSHAPEIGNAIRFMHHSRGLEPGLWHYKMAYLPFMFHFDRRGYSGWSEMQSVKPVTFARIDQAAADQFFAGAAAEITRNRISKGKQAATTSVPEPGYVFFALQVPDDSVISLCFEKDYIATVETAIRSVLAAGHRVVVKPHPFGRWPRLLEMLDGLVGPAMEVNDGSIHDLLPGSLAVVTANSGVGFEALLHEKTVLCLAQADYGHACHEVRDARETGAVLATALKKHDLALIRRVVFAAMTRYQVDVRKPVAMDRQVLRALCEHLTRVRPKRSTADVIDEN</sequence>
<organism evidence="1 2">
    <name type="scientific">Roseomonas fluvialis</name>
    <dbReference type="NCBI Taxonomy" id="1750527"/>
    <lineage>
        <taxon>Bacteria</taxon>
        <taxon>Pseudomonadati</taxon>
        <taxon>Pseudomonadota</taxon>
        <taxon>Alphaproteobacteria</taxon>
        <taxon>Acetobacterales</taxon>
        <taxon>Roseomonadaceae</taxon>
        <taxon>Roseomonas</taxon>
    </lineage>
</organism>
<keyword evidence="2" id="KW-1185">Reference proteome</keyword>
<dbReference type="Proteomes" id="UP000831327">
    <property type="component" value="Chromosome"/>
</dbReference>